<dbReference type="STRING" id="1089553.Tph_c10580"/>
<dbReference type="Gene3D" id="2.60.40.790">
    <property type="match status" value="1"/>
</dbReference>
<evidence type="ECO:0000313" key="1">
    <source>
        <dbReference type="EMBL" id="AFV11280.1"/>
    </source>
</evidence>
<dbReference type="RefSeq" id="WP_015050161.1">
    <property type="nucleotide sequence ID" value="NC_018870.1"/>
</dbReference>
<proteinExistence type="predicted"/>
<accession>K4LH67</accession>
<reference evidence="1 2" key="1">
    <citation type="journal article" date="2012" name="BMC Genomics">
        <title>Genome-guided analysis of physiological and morphological traits of the fermentative acetate oxidizer Thermacetogenium phaeum.</title>
        <authorList>
            <person name="Oehler D."/>
            <person name="Poehlein A."/>
            <person name="Leimbach A."/>
            <person name="Muller N."/>
            <person name="Daniel R."/>
            <person name="Gottschalk G."/>
            <person name="Schink B."/>
        </authorList>
    </citation>
    <scope>NUCLEOTIDE SEQUENCE [LARGE SCALE GENOMIC DNA]</scope>
    <source>
        <strain evidence="2">ATCC BAA-254 / DSM 26808 / PB</strain>
    </source>
</reference>
<dbReference type="OrthoDB" id="3855217at2"/>
<dbReference type="HOGENOM" id="CLU_1546847_0_0_9"/>
<dbReference type="InterPro" id="IPR008978">
    <property type="entry name" value="HSP20-like_chaperone"/>
</dbReference>
<dbReference type="Proteomes" id="UP000000467">
    <property type="component" value="Chromosome"/>
</dbReference>
<keyword evidence="2" id="KW-1185">Reference proteome</keyword>
<sequence>MWDKLFKEVGDLLRFIQQAGEEGVEISRRGTLGPSSGKAPAVYDFHLKMGSLAPPGAGEKGRAGGRVSYEGDACGPRAVEPVVDLFEDPGWLIVVAQLPGTAEQELKLVVEGSALVIGGGEGERRYTCRVPLPFPPVLERCQVSFTNGVLELRIPTENGAEQGSAKGDDPWPS</sequence>
<name>K4LH67_THEPS</name>
<dbReference type="KEGG" id="tpz:Tph_c10580"/>
<gene>
    <name evidence="1" type="primary">gvpH</name>
    <name evidence="1" type="ordered locus">Tph_c10580</name>
</gene>
<dbReference type="CDD" id="cd00298">
    <property type="entry name" value="ACD_sHsps_p23-like"/>
    <property type="match status" value="1"/>
</dbReference>
<dbReference type="SUPFAM" id="SSF49764">
    <property type="entry name" value="HSP20-like chaperones"/>
    <property type="match status" value="1"/>
</dbReference>
<organism evidence="1 2">
    <name type="scientific">Thermacetogenium phaeum (strain ATCC BAA-254 / DSM 26808 / PB)</name>
    <dbReference type="NCBI Taxonomy" id="1089553"/>
    <lineage>
        <taxon>Bacteria</taxon>
        <taxon>Bacillati</taxon>
        <taxon>Bacillota</taxon>
        <taxon>Clostridia</taxon>
        <taxon>Thermoanaerobacterales</taxon>
        <taxon>Thermoanaerobacteraceae</taxon>
        <taxon>Thermacetogenium</taxon>
    </lineage>
</organism>
<keyword evidence="1" id="KW-0346">Stress response</keyword>
<dbReference type="AlphaFoldDB" id="K4LH67"/>
<dbReference type="eggNOG" id="COG0071">
    <property type="taxonomic scope" value="Bacteria"/>
</dbReference>
<protein>
    <submittedName>
        <fullName evidence="1">Heat shock protein HSP20</fullName>
    </submittedName>
</protein>
<evidence type="ECO:0000313" key="2">
    <source>
        <dbReference type="Proteomes" id="UP000000467"/>
    </source>
</evidence>
<dbReference type="EMBL" id="CP003732">
    <property type="protein sequence ID" value="AFV11280.1"/>
    <property type="molecule type" value="Genomic_DNA"/>
</dbReference>